<protein>
    <submittedName>
        <fullName evidence="2">Acetyltransferase</fullName>
    </submittedName>
</protein>
<dbReference type="GO" id="GO:0016747">
    <property type="term" value="F:acyltransferase activity, transferring groups other than amino-acyl groups"/>
    <property type="evidence" value="ECO:0007669"/>
    <property type="project" value="InterPro"/>
</dbReference>
<name>A0A0R1P1R4_9LACO</name>
<dbReference type="Gene3D" id="3.40.630.30">
    <property type="match status" value="1"/>
</dbReference>
<dbReference type="PROSITE" id="PS51186">
    <property type="entry name" value="GNAT"/>
    <property type="match status" value="1"/>
</dbReference>
<dbReference type="SUPFAM" id="SSF55729">
    <property type="entry name" value="Acyl-CoA N-acyltransferases (Nat)"/>
    <property type="match status" value="1"/>
</dbReference>
<evidence type="ECO:0000313" key="2">
    <source>
        <dbReference type="EMBL" id="KRL25980.1"/>
    </source>
</evidence>
<dbReference type="Pfam" id="PF00583">
    <property type="entry name" value="Acetyltransf_1"/>
    <property type="match status" value="1"/>
</dbReference>
<dbReference type="InterPro" id="IPR000182">
    <property type="entry name" value="GNAT_dom"/>
</dbReference>
<comment type="caution">
    <text evidence="2">The sequence shown here is derived from an EMBL/GenBank/DDBJ whole genome shotgun (WGS) entry which is preliminary data.</text>
</comment>
<proteinExistence type="predicted"/>
<dbReference type="AlphaFoldDB" id="A0A0R1P1R4"/>
<reference evidence="2 3" key="1">
    <citation type="journal article" date="2015" name="Genome Announc.">
        <title>Expanding the biotechnology potential of lactobacilli through comparative genomics of 213 strains and associated genera.</title>
        <authorList>
            <person name="Sun Z."/>
            <person name="Harris H.M."/>
            <person name="McCann A."/>
            <person name="Guo C."/>
            <person name="Argimon S."/>
            <person name="Zhang W."/>
            <person name="Yang X."/>
            <person name="Jeffery I.B."/>
            <person name="Cooney J.C."/>
            <person name="Kagawa T.F."/>
            <person name="Liu W."/>
            <person name="Song Y."/>
            <person name="Salvetti E."/>
            <person name="Wrobel A."/>
            <person name="Rasinkangas P."/>
            <person name="Parkhill J."/>
            <person name="Rea M.C."/>
            <person name="O'Sullivan O."/>
            <person name="Ritari J."/>
            <person name="Douillard F.P."/>
            <person name="Paul Ross R."/>
            <person name="Yang R."/>
            <person name="Briner A.E."/>
            <person name="Felis G.E."/>
            <person name="de Vos W.M."/>
            <person name="Barrangou R."/>
            <person name="Klaenhammer T.R."/>
            <person name="Caufield P.W."/>
            <person name="Cui Y."/>
            <person name="Zhang H."/>
            <person name="O'Toole P.W."/>
        </authorList>
    </citation>
    <scope>NUCLEOTIDE SEQUENCE [LARGE SCALE GENOMIC DNA]</scope>
    <source>
        <strain evidence="2 3">DSM 13145</strain>
    </source>
</reference>
<dbReference type="CDD" id="cd04301">
    <property type="entry name" value="NAT_SF"/>
    <property type="match status" value="1"/>
</dbReference>
<dbReference type="Proteomes" id="UP000051445">
    <property type="component" value="Unassembled WGS sequence"/>
</dbReference>
<dbReference type="RefSeq" id="WP_057752417.1">
    <property type="nucleotide sequence ID" value="NZ_AZER01000025.1"/>
</dbReference>
<dbReference type="InterPro" id="IPR016181">
    <property type="entry name" value="Acyl_CoA_acyltransferase"/>
</dbReference>
<evidence type="ECO:0000313" key="3">
    <source>
        <dbReference type="Proteomes" id="UP000051445"/>
    </source>
</evidence>
<organism evidence="2 3">
    <name type="scientific">Limosilactobacillus frumenti DSM 13145</name>
    <dbReference type="NCBI Taxonomy" id="1423746"/>
    <lineage>
        <taxon>Bacteria</taxon>
        <taxon>Bacillati</taxon>
        <taxon>Bacillota</taxon>
        <taxon>Bacilli</taxon>
        <taxon>Lactobacillales</taxon>
        <taxon>Lactobacillaceae</taxon>
        <taxon>Limosilactobacillus</taxon>
    </lineage>
</organism>
<gene>
    <name evidence="2" type="ORF">FD27_GL001366</name>
</gene>
<dbReference type="OrthoDB" id="357176at2"/>
<accession>A0A0R1P1R4</accession>
<dbReference type="STRING" id="1423746.FD27_GL001366"/>
<keyword evidence="2" id="KW-0808">Transferase</keyword>
<dbReference type="PATRIC" id="fig|1423746.3.peg.1395"/>
<keyword evidence="3" id="KW-1185">Reference proteome</keyword>
<evidence type="ECO:0000259" key="1">
    <source>
        <dbReference type="PROSITE" id="PS51186"/>
    </source>
</evidence>
<feature type="domain" description="N-acetyltransferase" evidence="1">
    <location>
        <begin position="5"/>
        <end position="178"/>
    </location>
</feature>
<dbReference type="EMBL" id="AZER01000025">
    <property type="protein sequence ID" value="KRL25980.1"/>
    <property type="molecule type" value="Genomic_DNA"/>
</dbReference>
<sequence>MAQLDQIKLATVDDLAEVAKMYHEVCDHQSLDEYGADWTWGEYPSVEGLRDYIQHALIVTGWKDGRCVAAGVLTAGEDDEYRQVNWPLKATDQEIVVLHLFTVHPDYRGTGIADEMFEAVLTVARQHDFRVLHLDVLAANIPSEKLYVKHGCQVVTDLTIHYDDIGDQQARVLQYQLMN</sequence>